<dbReference type="EMBL" id="SSNY01000002">
    <property type="protein sequence ID" value="THF58832.1"/>
    <property type="molecule type" value="Genomic_DNA"/>
</dbReference>
<dbReference type="PANTHER" id="PTHR43557:SF2">
    <property type="entry name" value="RIESKE DOMAIN-CONTAINING PROTEIN-RELATED"/>
    <property type="match status" value="1"/>
</dbReference>
<dbReference type="Pfam" id="PF07992">
    <property type="entry name" value="Pyr_redox_2"/>
    <property type="match status" value="1"/>
</dbReference>
<gene>
    <name evidence="7" type="ORF">E6C48_04025</name>
</gene>
<dbReference type="Gene3D" id="3.50.50.60">
    <property type="entry name" value="FAD/NAD(P)-binding domain"/>
    <property type="match status" value="2"/>
</dbReference>
<name>A0ABY2QB40_9HYPH</name>
<evidence type="ECO:0000256" key="1">
    <source>
        <dbReference type="ARBA" id="ARBA00001974"/>
    </source>
</evidence>
<reference evidence="7 8" key="1">
    <citation type="submission" date="2019-04" db="EMBL/GenBank/DDBJ databases">
        <title>Mesorhizobium composti sp. nov., isolated from compost.</title>
        <authorList>
            <person name="Lin S.-Y."/>
            <person name="Hameed A."/>
            <person name="Hsieh Y.-T."/>
            <person name="Young C.-C."/>
        </authorList>
    </citation>
    <scope>NUCLEOTIDE SEQUENCE [LARGE SCALE GENOMIC DNA]</scope>
    <source>
        <strain evidence="7 8">CC-YTH430</strain>
    </source>
</reference>
<evidence type="ECO:0000259" key="5">
    <source>
        <dbReference type="Pfam" id="PF07992"/>
    </source>
</evidence>
<proteinExistence type="predicted"/>
<keyword evidence="3" id="KW-0274">FAD</keyword>
<keyword evidence="4" id="KW-0560">Oxidoreductase</keyword>
<keyword evidence="8" id="KW-1185">Reference proteome</keyword>
<dbReference type="RefSeq" id="WP_136354290.1">
    <property type="nucleotide sequence ID" value="NZ_SSNY01000002.1"/>
</dbReference>
<comment type="caution">
    <text evidence="7">The sequence shown here is derived from an EMBL/GenBank/DDBJ whole genome shotgun (WGS) entry which is preliminary data.</text>
</comment>
<protein>
    <submittedName>
        <fullName evidence="7">NAD(P)/FAD-dependent oxidoreductase</fullName>
    </submittedName>
</protein>
<accession>A0ABY2QB40</accession>
<dbReference type="SUPFAM" id="SSF55424">
    <property type="entry name" value="FAD/NAD-linked reductases, dimerisation (C-terminal) domain"/>
    <property type="match status" value="1"/>
</dbReference>
<keyword evidence="2" id="KW-0285">Flavoprotein</keyword>
<comment type="cofactor">
    <cofactor evidence="1">
        <name>FAD</name>
        <dbReference type="ChEBI" id="CHEBI:57692"/>
    </cofactor>
</comment>
<dbReference type="PANTHER" id="PTHR43557">
    <property type="entry name" value="APOPTOSIS-INDUCING FACTOR 1"/>
    <property type="match status" value="1"/>
</dbReference>
<feature type="domain" description="Reductase C-terminal" evidence="6">
    <location>
        <begin position="322"/>
        <end position="402"/>
    </location>
</feature>
<dbReference type="InterPro" id="IPR036188">
    <property type="entry name" value="FAD/NAD-bd_sf"/>
</dbReference>
<feature type="domain" description="FAD/NAD(P)-binding" evidence="5">
    <location>
        <begin position="5"/>
        <end position="303"/>
    </location>
</feature>
<evidence type="ECO:0000256" key="3">
    <source>
        <dbReference type="ARBA" id="ARBA00022827"/>
    </source>
</evidence>
<dbReference type="SUPFAM" id="SSF51905">
    <property type="entry name" value="FAD/NAD(P)-binding domain"/>
    <property type="match status" value="1"/>
</dbReference>
<dbReference type="PRINTS" id="PR00411">
    <property type="entry name" value="PNDRDTASEI"/>
</dbReference>
<sequence>MKNGVVIVGAGHGGVQAAASLREEGYDGPLILLGDEPEALPYHKPPLSKTFIKDPQAKPQPLRGEAFYTGSAIDYRPGTRVERIDLAGRKLELAGGAALPFDRLVLATGSRPRALPLPGTELAGVLSLRTLGDARLIRDLIATAREVVVLGGGFIGLEIAATLTAAGCKVTVIEAMGRLLGRAVAPAVAAHVRQRLEALGVRILTGTTVSKLEGDAGGHVAAAVTSDGERLPAQMVIVGVGVVPATELAEAAGIQTANGVRVDAQMRSSVPEVLAVGDAVNYRHWFTGQDVRLESVQNATDQAKLAARTILGHEEPYAAVPWFWSDIGDMKLQMVGLTAGGNREIVVGEPAENRFSVYHYLGDRLLGIESVNRPADHMMGRKMMGAGFSPAPDLIASGGDLKAALATFQEKAE</sequence>
<evidence type="ECO:0000313" key="8">
    <source>
        <dbReference type="Proteomes" id="UP000306441"/>
    </source>
</evidence>
<dbReference type="Proteomes" id="UP000306441">
    <property type="component" value="Unassembled WGS sequence"/>
</dbReference>
<evidence type="ECO:0000259" key="6">
    <source>
        <dbReference type="Pfam" id="PF14759"/>
    </source>
</evidence>
<dbReference type="InterPro" id="IPR050446">
    <property type="entry name" value="FAD-oxidoreductase/Apoptosis"/>
</dbReference>
<evidence type="ECO:0000313" key="7">
    <source>
        <dbReference type="EMBL" id="THF58832.1"/>
    </source>
</evidence>
<dbReference type="InterPro" id="IPR016156">
    <property type="entry name" value="FAD/NAD-linked_Rdtase_dimer_sf"/>
</dbReference>
<dbReference type="InterPro" id="IPR028202">
    <property type="entry name" value="Reductase_C"/>
</dbReference>
<evidence type="ECO:0000256" key="2">
    <source>
        <dbReference type="ARBA" id="ARBA00022630"/>
    </source>
</evidence>
<organism evidence="7 8">
    <name type="scientific">Ollibium composti</name>
    <dbReference type="NCBI Taxonomy" id="2675109"/>
    <lineage>
        <taxon>Bacteria</taxon>
        <taxon>Pseudomonadati</taxon>
        <taxon>Pseudomonadota</taxon>
        <taxon>Alphaproteobacteria</taxon>
        <taxon>Hyphomicrobiales</taxon>
        <taxon>Phyllobacteriaceae</taxon>
        <taxon>Ollibium</taxon>
    </lineage>
</organism>
<dbReference type="PRINTS" id="PR00368">
    <property type="entry name" value="FADPNR"/>
</dbReference>
<dbReference type="Gene3D" id="3.30.390.30">
    <property type="match status" value="1"/>
</dbReference>
<evidence type="ECO:0000256" key="4">
    <source>
        <dbReference type="ARBA" id="ARBA00023002"/>
    </source>
</evidence>
<dbReference type="InterPro" id="IPR023753">
    <property type="entry name" value="FAD/NAD-binding_dom"/>
</dbReference>
<dbReference type="Pfam" id="PF14759">
    <property type="entry name" value="Reductase_C"/>
    <property type="match status" value="1"/>
</dbReference>